<dbReference type="Proteomes" id="UP000240328">
    <property type="component" value="Segment"/>
</dbReference>
<reference evidence="1 2" key="1">
    <citation type="submission" date="2018-01" db="EMBL/GenBank/DDBJ databases">
        <title>Genome of Pseudomonas phage NV1, a LUZ24-like virus of Pseudomonas tolaasii.</title>
        <authorList>
            <person name="Storey N.H."/>
        </authorList>
    </citation>
    <scope>NUCLEOTIDE SEQUENCE [LARGE SCALE GENOMIC DNA]</scope>
</reference>
<evidence type="ECO:0000313" key="2">
    <source>
        <dbReference type="Proteomes" id="UP000240328"/>
    </source>
</evidence>
<accession>A0A2L0HPJ5</accession>
<organism evidence="1 2">
    <name type="scientific">Pseudomonas phage NV1</name>
    <dbReference type="NCBI Taxonomy" id="2079543"/>
    <lineage>
        <taxon>Viruses</taxon>
        <taxon>Duplodnaviria</taxon>
        <taxon>Heunggongvirae</taxon>
        <taxon>Uroviricota</taxon>
        <taxon>Caudoviricetes</taxon>
        <taxon>Vicosavirus</taxon>
        <taxon>Vicosavirus NV1</taxon>
    </lineage>
</organism>
<proteinExistence type="predicted"/>
<keyword evidence="2" id="KW-1185">Reference proteome</keyword>
<evidence type="ECO:0000313" key="1">
    <source>
        <dbReference type="EMBL" id="AUX83637.1"/>
    </source>
</evidence>
<protein>
    <submittedName>
        <fullName evidence="1">Uncharacterized protein</fullName>
    </submittedName>
</protein>
<sequence length="70" mass="7558">MGALKDSLICNCSGCRACVACVMPEDAVMTPYLGHPVVAFNTVIAPRVERRGLFNRIINFFGGRNGSRPS</sequence>
<dbReference type="EMBL" id="MG845684">
    <property type="protein sequence ID" value="AUX83637.1"/>
    <property type="molecule type" value="Genomic_DNA"/>
</dbReference>
<dbReference type="OrthoDB" id="36659at10239"/>
<name>A0A2L0HPJ5_9CAUD</name>
<gene>
    <name evidence="1" type="ORF">NV1_p08</name>
</gene>